<dbReference type="PANTHER" id="PTHR35392">
    <property type="entry name" value="ZN(II)2CYS6 TRANSCRIPTION FACTOR (EUROFUNG)-RELATED-RELATED"/>
    <property type="match status" value="1"/>
</dbReference>
<dbReference type="HOGENOM" id="CLU_346817_0_0_1"/>
<dbReference type="PANTHER" id="PTHR35392:SF3">
    <property type="entry name" value="ZN(2)-C6 FUNGAL-TYPE DOMAIN-CONTAINING PROTEIN"/>
    <property type="match status" value="1"/>
</dbReference>
<accession>N4VF97</accession>
<feature type="region of interest" description="Disordered" evidence="1">
    <location>
        <begin position="326"/>
        <end position="360"/>
    </location>
</feature>
<evidence type="ECO:0000256" key="1">
    <source>
        <dbReference type="SAM" id="MobiDB-lite"/>
    </source>
</evidence>
<organism evidence="2 3">
    <name type="scientific">Colletotrichum orbiculare (strain 104-T / ATCC 96160 / CBS 514.97 / LARS 414 / MAFF 240422)</name>
    <name type="common">Cucumber anthracnose fungus</name>
    <name type="synonym">Colletotrichum lagenarium</name>
    <dbReference type="NCBI Taxonomy" id="1213857"/>
    <lineage>
        <taxon>Eukaryota</taxon>
        <taxon>Fungi</taxon>
        <taxon>Dikarya</taxon>
        <taxon>Ascomycota</taxon>
        <taxon>Pezizomycotina</taxon>
        <taxon>Sordariomycetes</taxon>
        <taxon>Hypocreomycetidae</taxon>
        <taxon>Glomerellales</taxon>
        <taxon>Glomerellaceae</taxon>
        <taxon>Colletotrichum</taxon>
        <taxon>Colletotrichum orbiculare species complex</taxon>
    </lineage>
</organism>
<reference evidence="3" key="1">
    <citation type="journal article" date="2013" name="New Phytol.">
        <title>Comparative genomic and transcriptomic analyses reveal the hemibiotrophic stage shift of Colletotrichum fungi.</title>
        <authorList>
            <person name="Gan P."/>
            <person name="Ikeda K."/>
            <person name="Irieda H."/>
            <person name="Narusaka M."/>
            <person name="O'Connell R.J."/>
            <person name="Narusaka Y."/>
            <person name="Takano Y."/>
            <person name="Kubo Y."/>
            <person name="Shirasu K."/>
        </authorList>
    </citation>
    <scope>NUCLEOTIDE SEQUENCE [LARGE SCALE GENOMIC DNA]</scope>
    <source>
        <strain evidence="3">104-T / ATCC 96160 / CBS 514.97 / LARS 414 / MAFF 240422</strain>
    </source>
</reference>
<feature type="region of interest" description="Disordered" evidence="1">
    <location>
        <begin position="785"/>
        <end position="814"/>
    </location>
</feature>
<comment type="caution">
    <text evidence="2">The sequence shown here is derived from an EMBL/GenBank/DDBJ whole genome shotgun (WGS) entry which is preliminary data.</text>
</comment>
<dbReference type="STRING" id="1213857.N4VF97"/>
<protein>
    <submittedName>
        <fullName evidence="2">Uncharacterized protein</fullName>
    </submittedName>
</protein>
<dbReference type="AlphaFoldDB" id="N4VF97"/>
<feature type="compositionally biased region" description="Low complexity" evidence="1">
    <location>
        <begin position="800"/>
        <end position="814"/>
    </location>
</feature>
<dbReference type="EMBL" id="AMCV02000037">
    <property type="protein sequence ID" value="TDZ16123.1"/>
    <property type="molecule type" value="Genomic_DNA"/>
</dbReference>
<dbReference type="eggNOG" id="ENOG502RAQ3">
    <property type="taxonomic scope" value="Eukaryota"/>
</dbReference>
<dbReference type="Proteomes" id="UP000014480">
    <property type="component" value="Unassembled WGS sequence"/>
</dbReference>
<feature type="region of interest" description="Disordered" evidence="1">
    <location>
        <begin position="173"/>
        <end position="248"/>
    </location>
</feature>
<sequence length="814" mass="92343">MEVETPMWPPPAAVHPADLYMENGYHSHVYQHHLVPVPGSEPPQGYAEFHTPLDFAPNFHDGFNDSPEPMEQASMLSYSYANIYQPSAVDGVDESTLHPMRWLPEASTMQDANVSGVQQFHPVAQVGRSQPQGPDDYLYQQFQLQQQQSLRRSSHQSAPEVPFVAEMSVPWPESHHAIRQSKPHTPSSQSSVTAVRSPSSSGISQDQPSALRVSPKAPSRRVSPARPHPDSPAVSPHETTGNDPMQSTRLNLANTQTSVVVANPFTRPVSQRRAQWTMTAETKNADHQEPVTEATLPALTVLQQPKQPSRKRQKKDVPLYEKNNDTIICGSKDAGNETPTKPTKVARRKRPLTEESRQAAATTRQMGACIRCRMQHLPCDSDPDDPNAPCLTCGKVDKASIKVIHRQHCIRAKLTEVKLSLPQDLGITPRWRSLHAEDVKHWSSDDVSEIQLMTRDLCSEPLTVHMRKFKPSRDENIHYWWTNGEGATERTNLQPYALKSIRDATTDFQQYVDDNAVRSWKEQIDSDDMHPLVTEHYRLAMRHYNKLDVFNKERQLLLNLFKLRFALRHSMNPSWIYEKNSKSYRALGLYVATHEDHPLYRRVPTPRMAVAQLHAINCTKFLDPLNKLVLHDLEKLYGKATFKSFFTVYVVTFLLLHELAAMAEQQKTGRAVFSGIEDQPGSREIHDAFLQRTRVNAEIMLLHWHYYKRAPPPASPKNRFFGDDINKGFLADVSGDQSGLYRKTWYQLKDVLAEERKMNLKPNRDDYANSLHWVSKMFVEDWSPEPGSALGSADGERQASSEAWSSPSSSGDSE</sequence>
<gene>
    <name evidence="2" type="ORF">Cob_v010988</name>
</gene>
<evidence type="ECO:0000313" key="2">
    <source>
        <dbReference type="EMBL" id="TDZ16123.1"/>
    </source>
</evidence>
<feature type="compositionally biased region" description="Low complexity" evidence="1">
    <location>
        <begin position="187"/>
        <end position="201"/>
    </location>
</feature>
<dbReference type="InterPro" id="IPR052973">
    <property type="entry name" value="Fungal_sec-metab_reg_TF"/>
</dbReference>
<proteinExistence type="predicted"/>
<keyword evidence="3" id="KW-1185">Reference proteome</keyword>
<evidence type="ECO:0000313" key="3">
    <source>
        <dbReference type="Proteomes" id="UP000014480"/>
    </source>
</evidence>
<name>N4VF97_COLOR</name>
<reference evidence="3" key="2">
    <citation type="journal article" date="2019" name="Mol. Plant Microbe Interact.">
        <title>Genome sequence resources for four phytopathogenic fungi from the Colletotrichum orbiculare species complex.</title>
        <authorList>
            <person name="Gan P."/>
            <person name="Tsushima A."/>
            <person name="Narusaka M."/>
            <person name="Narusaka Y."/>
            <person name="Takano Y."/>
            <person name="Kubo Y."/>
            <person name="Shirasu K."/>
        </authorList>
    </citation>
    <scope>GENOME REANNOTATION</scope>
    <source>
        <strain evidence="3">104-T / ATCC 96160 / CBS 514.97 / LARS 414 / MAFF 240422</strain>
    </source>
</reference>
<feature type="compositionally biased region" description="Polar residues" evidence="1">
    <location>
        <begin position="237"/>
        <end position="248"/>
    </location>
</feature>
<dbReference type="OrthoDB" id="5362630at2759"/>